<dbReference type="Gene3D" id="2.160.20.10">
    <property type="entry name" value="Single-stranded right-handed beta-helix, Pectin lyase-like"/>
    <property type="match status" value="1"/>
</dbReference>
<name>A0ABT3A8I3_9ALTE</name>
<proteinExistence type="predicted"/>
<keyword evidence="7" id="KW-1185">Reference proteome</keyword>
<dbReference type="InterPro" id="IPR006626">
    <property type="entry name" value="PbH1"/>
</dbReference>
<dbReference type="RefSeq" id="WP_263712190.1">
    <property type="nucleotide sequence ID" value="NZ_JAOWKX010000004.1"/>
</dbReference>
<dbReference type="Pfam" id="PF05048">
    <property type="entry name" value="NosD"/>
    <property type="match status" value="1"/>
</dbReference>
<comment type="caution">
    <text evidence="6">The sequence shown here is derived from an EMBL/GenBank/DDBJ whole genome shotgun (WGS) entry which is preliminary data.</text>
</comment>
<organism evidence="6 7">
    <name type="scientific">Fluctibacter corallii</name>
    <dbReference type="NCBI Taxonomy" id="2984329"/>
    <lineage>
        <taxon>Bacteria</taxon>
        <taxon>Pseudomonadati</taxon>
        <taxon>Pseudomonadota</taxon>
        <taxon>Gammaproteobacteria</taxon>
        <taxon>Alteromonadales</taxon>
        <taxon>Alteromonadaceae</taxon>
        <taxon>Fluctibacter</taxon>
    </lineage>
</organism>
<dbReference type="SUPFAM" id="SSF51126">
    <property type="entry name" value="Pectin lyase-like"/>
    <property type="match status" value="1"/>
</dbReference>
<comment type="pathway">
    <text evidence="1">Protein modification; protein ubiquitination.</text>
</comment>
<evidence type="ECO:0000256" key="3">
    <source>
        <dbReference type="ARBA" id="ARBA00022786"/>
    </source>
</evidence>
<evidence type="ECO:0000313" key="6">
    <source>
        <dbReference type="EMBL" id="MCV2884908.1"/>
    </source>
</evidence>
<feature type="chain" id="PRO_5046078747" evidence="4">
    <location>
        <begin position="19"/>
        <end position="504"/>
    </location>
</feature>
<sequence length="504" mass="55833">MKYLILLLSISVAFHIKATDFTVSTLKAESTENFSPSLPSLEGFTEQAVRTKLLAYPSKGKTSVERMVGNFEALKFYRLGLITEWSKRQGEFPKAIFVRDGKVTLDEIHAAAPEELSITKDGKYIARVPIIVGHDGILVVDNHDTLLMSQESGAFLINAGVMFILNSEVSGWSETNGTYSEYSGDKKVFRPFITSMGGTRTYMVNSEFHSLGYESQKSYGISLITHTDSTLERAPAIGEGIDPSGPPTGWLLNNKFVEIYFGFFSYEAEDVAIVGNHYIDNIVYGIDPHDRSERLIIAKNIVEGAREKHGIIISREVNNSFIFANTVFNNNRSGIMLDRSCEHNIVANNTIYNNGGDGITFYESSHNVTWKNKIYENKEHGIRVRNSIDVSLVDEIVMANKGSAVYFHTRDLSDHTHRDLALDPYTMLVSGSVTGGLFAYNESGAIHGEDISTVELANLTLQKNGGTKGSLGFTGDFALHQTEIVRQLYAKQAAGVKLERSETE</sequence>
<dbReference type="InterPro" id="IPR012334">
    <property type="entry name" value="Pectin_lyas_fold"/>
</dbReference>
<reference evidence="6 7" key="1">
    <citation type="submission" date="2022-10" db="EMBL/GenBank/DDBJ databases">
        <title>Aestuariibacter sp. AA17 isolated from Montipora capitata coral fragment.</title>
        <authorList>
            <person name="Emsley S.A."/>
            <person name="Pfannmuller K.M."/>
            <person name="Loughran R.M."/>
            <person name="Shlafstein M."/>
            <person name="Papke E."/>
            <person name="Saw J.H."/>
            <person name="Ushijima B."/>
            <person name="Videau P."/>
        </authorList>
    </citation>
    <scope>NUCLEOTIDE SEQUENCE [LARGE SCALE GENOMIC DNA]</scope>
    <source>
        <strain evidence="6 7">AA17</strain>
    </source>
</reference>
<feature type="signal peptide" evidence="4">
    <location>
        <begin position="1"/>
        <end position="18"/>
    </location>
</feature>
<dbReference type="SMART" id="SM00710">
    <property type="entry name" value="PbH1"/>
    <property type="match status" value="6"/>
</dbReference>
<dbReference type="PANTHER" id="PTHR22990:SF15">
    <property type="entry name" value="F-BOX ONLY PROTEIN 10"/>
    <property type="match status" value="1"/>
</dbReference>
<dbReference type="InterPro" id="IPR022441">
    <property type="entry name" value="Para_beta_helix_rpt-2"/>
</dbReference>
<evidence type="ECO:0000259" key="5">
    <source>
        <dbReference type="Pfam" id="PF05048"/>
    </source>
</evidence>
<dbReference type="InterPro" id="IPR011050">
    <property type="entry name" value="Pectin_lyase_fold/virulence"/>
</dbReference>
<keyword evidence="3" id="KW-0833">Ubl conjugation pathway</keyword>
<dbReference type="PANTHER" id="PTHR22990">
    <property type="entry name" value="F-BOX ONLY PROTEIN"/>
    <property type="match status" value="1"/>
</dbReference>
<keyword evidence="2" id="KW-0677">Repeat</keyword>
<dbReference type="NCBIfam" id="TIGR03804">
    <property type="entry name" value="para_beta_helix"/>
    <property type="match status" value="1"/>
</dbReference>
<accession>A0ABT3A8I3</accession>
<dbReference type="InterPro" id="IPR007742">
    <property type="entry name" value="NosD_dom"/>
</dbReference>
<gene>
    <name evidence="6" type="ORF">OE749_09390</name>
</gene>
<evidence type="ECO:0000256" key="4">
    <source>
        <dbReference type="SAM" id="SignalP"/>
    </source>
</evidence>
<dbReference type="Proteomes" id="UP001652504">
    <property type="component" value="Unassembled WGS sequence"/>
</dbReference>
<keyword evidence="4" id="KW-0732">Signal</keyword>
<protein>
    <submittedName>
        <fullName evidence="6">Right-handed parallel beta-helix repeat-containing protein</fullName>
    </submittedName>
</protein>
<dbReference type="InterPro" id="IPR051550">
    <property type="entry name" value="SCF-Subunits/Alg-Epimerases"/>
</dbReference>
<evidence type="ECO:0000313" key="7">
    <source>
        <dbReference type="Proteomes" id="UP001652504"/>
    </source>
</evidence>
<dbReference type="EMBL" id="JAOWKX010000004">
    <property type="protein sequence ID" value="MCV2884908.1"/>
    <property type="molecule type" value="Genomic_DNA"/>
</dbReference>
<feature type="domain" description="Periplasmic copper-binding protein NosD beta helix" evidence="5">
    <location>
        <begin position="239"/>
        <end position="394"/>
    </location>
</feature>
<evidence type="ECO:0000256" key="2">
    <source>
        <dbReference type="ARBA" id="ARBA00022737"/>
    </source>
</evidence>
<evidence type="ECO:0000256" key="1">
    <source>
        <dbReference type="ARBA" id="ARBA00004906"/>
    </source>
</evidence>